<dbReference type="NCBIfam" id="TIGR00202">
    <property type="entry name" value="csrA"/>
    <property type="match status" value="1"/>
</dbReference>
<reference evidence="6 7" key="1">
    <citation type="journal article" date="2015" name="Genome Announc.">
        <title>Complete Genome Sequence of Pelosinus fermentans JBW45, a Member of a Remarkably Competitive Group of Negativicutes in the Firmicutes Phylum.</title>
        <authorList>
            <person name="De Leon K.B."/>
            <person name="Utturkar S.M."/>
            <person name="Camilleri L.B."/>
            <person name="Elias D.A."/>
            <person name="Arkin A.P."/>
            <person name="Fields M.W."/>
            <person name="Brown S.D."/>
            <person name="Wall J.D."/>
        </authorList>
    </citation>
    <scope>NUCLEOTIDE SEQUENCE [LARGE SCALE GENOMIC DNA]</scope>
    <source>
        <strain evidence="6 7">JBW45</strain>
    </source>
</reference>
<dbReference type="InterPro" id="IPR003751">
    <property type="entry name" value="CsrA"/>
</dbReference>
<dbReference type="Pfam" id="PF02599">
    <property type="entry name" value="CsrA"/>
    <property type="match status" value="1"/>
</dbReference>
<dbReference type="GO" id="GO:0005829">
    <property type="term" value="C:cytosol"/>
    <property type="evidence" value="ECO:0007669"/>
    <property type="project" value="TreeGrafter"/>
</dbReference>
<evidence type="ECO:0000256" key="3">
    <source>
        <dbReference type="ARBA" id="ARBA00022845"/>
    </source>
</evidence>
<dbReference type="SUPFAM" id="SSF117130">
    <property type="entry name" value="CsrA-like"/>
    <property type="match status" value="1"/>
</dbReference>
<sequence>MLILTRKKNETLRIGDDILVTIVDVQGDQVRLGITAPRDVSILRQELYEAVRDSNTQAALTVQNVDVLSLLNKMPNKDEKK</sequence>
<dbReference type="GO" id="GO:0006402">
    <property type="term" value="P:mRNA catabolic process"/>
    <property type="evidence" value="ECO:0007669"/>
    <property type="project" value="InterPro"/>
</dbReference>
<keyword evidence="4 5" id="KW-0694">RNA-binding</keyword>
<dbReference type="GO" id="GO:0044781">
    <property type="term" value="P:bacterial-type flagellum organization"/>
    <property type="evidence" value="ECO:0007669"/>
    <property type="project" value="UniProtKB-KW"/>
</dbReference>
<proteinExistence type="inferred from homology"/>
<dbReference type="InterPro" id="IPR036107">
    <property type="entry name" value="CsrA_sf"/>
</dbReference>
<dbReference type="GO" id="GO:0048027">
    <property type="term" value="F:mRNA 5'-UTR binding"/>
    <property type="evidence" value="ECO:0007669"/>
    <property type="project" value="UniProtKB-UniRule"/>
</dbReference>
<dbReference type="RefSeq" id="WP_007959166.1">
    <property type="nucleotide sequence ID" value="NZ_CP010978.1"/>
</dbReference>
<protein>
    <recommendedName>
        <fullName evidence="5">Translational regulator CsrA</fullName>
    </recommendedName>
</protein>
<comment type="function">
    <text evidence="5">A translational regulator that binds mRNA to regulate translation initiation and/or mRNA stability. Usually binds in the 5'-UTR at or near the Shine-Dalgarno sequence preventing ribosome-binding, thus repressing translation. Its main target seems to be the major flagellin gene, while its function is anatagonized by FliW.</text>
</comment>
<reference evidence="7" key="2">
    <citation type="submission" date="2015-02" db="EMBL/GenBank/DDBJ databases">
        <title>Complete Genome Sequence of Pelosinus fermentans JBW45.</title>
        <authorList>
            <person name="De Leon K.B."/>
            <person name="Utturkar S.M."/>
            <person name="Camilleri L.B."/>
            <person name="Arkin A.P."/>
            <person name="Fields M.W."/>
            <person name="Brown S.D."/>
            <person name="Wall J.D."/>
        </authorList>
    </citation>
    <scope>NUCLEOTIDE SEQUENCE [LARGE SCALE GENOMIC DNA]</scope>
    <source>
        <strain evidence="7">JBW45</strain>
    </source>
</reference>
<dbReference type="GO" id="GO:0006109">
    <property type="term" value="P:regulation of carbohydrate metabolic process"/>
    <property type="evidence" value="ECO:0007669"/>
    <property type="project" value="InterPro"/>
</dbReference>
<keyword evidence="5" id="KW-1005">Bacterial flagellum biogenesis</keyword>
<evidence type="ECO:0000256" key="2">
    <source>
        <dbReference type="ARBA" id="ARBA00022491"/>
    </source>
</evidence>
<dbReference type="FunFam" id="2.60.40.4380:FF:000002">
    <property type="entry name" value="Translational regulator CsrA"/>
    <property type="match status" value="1"/>
</dbReference>
<evidence type="ECO:0000313" key="6">
    <source>
        <dbReference type="EMBL" id="AJQ26074.1"/>
    </source>
</evidence>
<dbReference type="NCBIfam" id="NF002469">
    <property type="entry name" value="PRK01712.1"/>
    <property type="match status" value="1"/>
</dbReference>
<gene>
    <name evidence="5" type="primary">csrA</name>
    <name evidence="6" type="ORF">JBW_00722</name>
</gene>
<dbReference type="STRING" id="1192197.JBW_00722"/>
<accession>I8TS68</accession>
<keyword evidence="1 5" id="KW-0963">Cytoplasm</keyword>
<keyword evidence="3 5" id="KW-0810">Translation regulation</keyword>
<evidence type="ECO:0000313" key="7">
    <source>
        <dbReference type="Proteomes" id="UP000005361"/>
    </source>
</evidence>
<dbReference type="EMBL" id="CP010978">
    <property type="protein sequence ID" value="AJQ26074.1"/>
    <property type="molecule type" value="Genomic_DNA"/>
</dbReference>
<evidence type="ECO:0000256" key="4">
    <source>
        <dbReference type="ARBA" id="ARBA00022884"/>
    </source>
</evidence>
<comment type="similarity">
    <text evidence="5">Belongs to the CsrA/RsmA family.</text>
</comment>
<dbReference type="PANTHER" id="PTHR34984:SF1">
    <property type="entry name" value="CARBON STORAGE REGULATOR"/>
    <property type="match status" value="1"/>
</dbReference>
<comment type="subcellular location">
    <subcellularLocation>
        <location evidence="5">Cytoplasm</location>
    </subcellularLocation>
</comment>
<organism evidence="6 7">
    <name type="scientific">Pelosinus fermentans JBW45</name>
    <dbReference type="NCBI Taxonomy" id="1192197"/>
    <lineage>
        <taxon>Bacteria</taxon>
        <taxon>Bacillati</taxon>
        <taxon>Bacillota</taxon>
        <taxon>Negativicutes</taxon>
        <taxon>Selenomonadales</taxon>
        <taxon>Sporomusaceae</taxon>
        <taxon>Pelosinus</taxon>
    </lineage>
</organism>
<comment type="subunit">
    <text evidence="5">Homodimer; the beta-strands of each monomer intercalate to form a hydrophobic core, while the alpha-helices form wings that extend away from the core.</text>
</comment>
<dbReference type="KEGG" id="pft:JBW_00722"/>
<dbReference type="AlphaFoldDB" id="I8TS68"/>
<keyword evidence="2 5" id="KW-0678">Repressor</keyword>
<name>I8TS68_9FIRM</name>
<dbReference type="HOGENOM" id="CLU_164837_0_0_9"/>
<dbReference type="Gene3D" id="2.60.40.4380">
    <property type="entry name" value="Translational regulator CsrA"/>
    <property type="match status" value="1"/>
</dbReference>
<dbReference type="PANTHER" id="PTHR34984">
    <property type="entry name" value="CARBON STORAGE REGULATOR"/>
    <property type="match status" value="1"/>
</dbReference>
<dbReference type="GO" id="GO:1902208">
    <property type="term" value="P:regulation of bacterial-type flagellum assembly"/>
    <property type="evidence" value="ECO:0007669"/>
    <property type="project" value="UniProtKB-UniRule"/>
</dbReference>
<evidence type="ECO:0000256" key="5">
    <source>
        <dbReference type="HAMAP-Rule" id="MF_00167"/>
    </source>
</evidence>
<evidence type="ECO:0000256" key="1">
    <source>
        <dbReference type="ARBA" id="ARBA00022490"/>
    </source>
</evidence>
<dbReference type="GO" id="GO:0045947">
    <property type="term" value="P:negative regulation of translational initiation"/>
    <property type="evidence" value="ECO:0007669"/>
    <property type="project" value="UniProtKB-UniRule"/>
</dbReference>
<dbReference type="HAMAP" id="MF_00167">
    <property type="entry name" value="CsrA"/>
    <property type="match status" value="1"/>
</dbReference>
<dbReference type="OrthoDB" id="9809061at2"/>
<dbReference type="Proteomes" id="UP000005361">
    <property type="component" value="Chromosome"/>
</dbReference>